<comment type="similarity">
    <text evidence="2">Belongs to the resistance-nodulation-cell division (RND) (TC 2.A.6) family. MmpL subfamily.</text>
</comment>
<dbReference type="InterPro" id="IPR050545">
    <property type="entry name" value="Mycobact_MmpL"/>
</dbReference>
<dbReference type="EMBL" id="BMPZ01000001">
    <property type="protein sequence ID" value="GGI70465.1"/>
    <property type="molecule type" value="Genomic_DNA"/>
</dbReference>
<evidence type="ECO:0000256" key="3">
    <source>
        <dbReference type="ARBA" id="ARBA00022475"/>
    </source>
</evidence>
<dbReference type="InterPro" id="IPR000731">
    <property type="entry name" value="SSD"/>
</dbReference>
<feature type="transmembrane region" description="Helical" evidence="7">
    <location>
        <begin position="568"/>
        <end position="587"/>
    </location>
</feature>
<feature type="domain" description="SSD" evidence="8">
    <location>
        <begin position="232"/>
        <end position="354"/>
    </location>
</feature>
<dbReference type="Pfam" id="PF03176">
    <property type="entry name" value="MMPL"/>
    <property type="match status" value="1"/>
</dbReference>
<comment type="subcellular location">
    <subcellularLocation>
        <location evidence="1">Cell membrane</location>
        <topology evidence="1">Multi-pass membrane protein</topology>
    </subcellularLocation>
</comment>
<keyword evidence="6 7" id="KW-0472">Membrane</keyword>
<evidence type="ECO:0000256" key="4">
    <source>
        <dbReference type="ARBA" id="ARBA00022692"/>
    </source>
</evidence>
<feature type="transmembrane region" description="Helical" evidence="7">
    <location>
        <begin position="255"/>
        <end position="280"/>
    </location>
</feature>
<sequence length="720" mass="80693">MRVEIPRYAIVIVEKLISLRVWVLLLWAVVFAAAFMIASQLQFDASFKSYFSKADPRFQQNLSFESDYQTSQLIIVLQESRSWRQAPLQARLTEISQQLQQLPFVESIVSIQDLKDSQAAVLTYKKHPRESLLISEDEQKVLLKLTMTLESLQGSNSQLVQRHMEDIDAVISAWKKQSSTLEVFYSGSHALNQQYAEVLKHDLRWFLPGLAFVLGMMLVATVRHRAWLVGIVVNSSLTLLLTIAFAVIFELKLAAISAAVPMIIGSLSIAYAVHLYFSWARFNQQLFSFHAAMKKSVEENIMPLLGGTMTTALGFSCLMFSPSPPIQGFGLMIAFAVVVNFVLNFSLLLVIASFQRVQKVRWQGLFPVLANLNGGRLNRYVFALMAGLTLLSAMSLSQLSVNDDPFGYFPENSSFSRSKAALNDGFFGVNQVMFELDTQKAMGVTRSQYIKFANKFRRYLLQQPQVIRVDSLPDWLKTSGASASQFRRLFREYSVPALGLATEVNHSASASVVSVFLLPMDASELLSFEAQIQEWLKNNVDSSELKVSQALGYQMLFAHLSIENSQSMLASFGLTLLLSLLFVLWVTRCWKSTGLALLANALPLLWVFGIWYWLGRDISLGSAVVMGMIIGIIVDDTLHITLNAKPTSPDSLQQPLSFPSLPALTFTSMTLVVGLAVGFVSEFKPIFDLSLLSCMTLVLAWWFDVYVLTSLMRRYMGRES</sequence>
<keyword evidence="5 7" id="KW-1133">Transmembrane helix</keyword>
<keyword evidence="10" id="KW-1185">Reference proteome</keyword>
<evidence type="ECO:0000256" key="1">
    <source>
        <dbReference type="ARBA" id="ARBA00004651"/>
    </source>
</evidence>
<evidence type="ECO:0000259" key="8">
    <source>
        <dbReference type="PROSITE" id="PS50156"/>
    </source>
</evidence>
<organism evidence="9 10">
    <name type="scientific">Shewanella gelidii</name>
    <dbReference type="NCBI Taxonomy" id="1642821"/>
    <lineage>
        <taxon>Bacteria</taxon>
        <taxon>Pseudomonadati</taxon>
        <taxon>Pseudomonadota</taxon>
        <taxon>Gammaproteobacteria</taxon>
        <taxon>Alteromonadales</taxon>
        <taxon>Shewanellaceae</taxon>
        <taxon>Shewanella</taxon>
    </lineage>
</organism>
<evidence type="ECO:0000256" key="6">
    <source>
        <dbReference type="ARBA" id="ARBA00023136"/>
    </source>
</evidence>
<keyword evidence="4 7" id="KW-0812">Transmembrane</keyword>
<feature type="transmembrane region" description="Helical" evidence="7">
    <location>
        <begin position="594"/>
        <end position="614"/>
    </location>
</feature>
<dbReference type="RefSeq" id="WP_188917433.1">
    <property type="nucleotide sequence ID" value="NZ_BMPZ01000001.1"/>
</dbReference>
<feature type="transmembrane region" description="Helical" evidence="7">
    <location>
        <begin position="21"/>
        <end position="43"/>
    </location>
</feature>
<dbReference type="Gene3D" id="1.20.1640.10">
    <property type="entry name" value="Multidrug efflux transporter AcrB transmembrane domain"/>
    <property type="match status" value="2"/>
</dbReference>
<comment type="caution">
    <text evidence="9">The sequence shown here is derived from an EMBL/GenBank/DDBJ whole genome shotgun (WGS) entry which is preliminary data.</text>
</comment>
<feature type="transmembrane region" description="Helical" evidence="7">
    <location>
        <begin position="380"/>
        <end position="401"/>
    </location>
</feature>
<keyword evidence="3" id="KW-1003">Cell membrane</keyword>
<name>A0A917JJ89_9GAMM</name>
<evidence type="ECO:0000256" key="7">
    <source>
        <dbReference type="SAM" id="Phobius"/>
    </source>
</evidence>
<accession>A0A917JJ89</accession>
<reference evidence="9" key="2">
    <citation type="submission" date="2020-09" db="EMBL/GenBank/DDBJ databases">
        <authorList>
            <person name="Sun Q."/>
            <person name="Ohkuma M."/>
        </authorList>
    </citation>
    <scope>NUCLEOTIDE SEQUENCE</scope>
    <source>
        <strain evidence="9">JCM 30804</strain>
    </source>
</reference>
<feature type="transmembrane region" description="Helical" evidence="7">
    <location>
        <begin position="203"/>
        <end position="220"/>
    </location>
</feature>
<feature type="transmembrane region" description="Helical" evidence="7">
    <location>
        <begin position="661"/>
        <end position="680"/>
    </location>
</feature>
<reference evidence="9" key="1">
    <citation type="journal article" date="2014" name="Int. J. Syst. Evol. Microbiol.">
        <title>Complete genome sequence of Corynebacterium casei LMG S-19264T (=DSM 44701T), isolated from a smear-ripened cheese.</title>
        <authorList>
            <consortium name="US DOE Joint Genome Institute (JGI-PGF)"/>
            <person name="Walter F."/>
            <person name="Albersmeier A."/>
            <person name="Kalinowski J."/>
            <person name="Ruckert C."/>
        </authorList>
    </citation>
    <scope>NUCLEOTIDE SEQUENCE</scope>
    <source>
        <strain evidence="9">JCM 30804</strain>
    </source>
</reference>
<feature type="transmembrane region" description="Helical" evidence="7">
    <location>
        <begin position="620"/>
        <end position="640"/>
    </location>
</feature>
<dbReference type="InterPro" id="IPR004869">
    <property type="entry name" value="MMPL_dom"/>
</dbReference>
<dbReference type="PROSITE" id="PS50156">
    <property type="entry name" value="SSD"/>
    <property type="match status" value="1"/>
</dbReference>
<evidence type="ECO:0000313" key="10">
    <source>
        <dbReference type="Proteomes" id="UP000613743"/>
    </source>
</evidence>
<evidence type="ECO:0000313" key="9">
    <source>
        <dbReference type="EMBL" id="GGI70465.1"/>
    </source>
</evidence>
<proteinExistence type="inferred from homology"/>
<dbReference type="PANTHER" id="PTHR33406:SF6">
    <property type="entry name" value="MEMBRANE PROTEIN YDGH-RELATED"/>
    <property type="match status" value="1"/>
</dbReference>
<feature type="transmembrane region" description="Helical" evidence="7">
    <location>
        <begin position="301"/>
        <end position="322"/>
    </location>
</feature>
<dbReference type="SUPFAM" id="SSF82866">
    <property type="entry name" value="Multidrug efflux transporter AcrB transmembrane domain"/>
    <property type="match status" value="2"/>
</dbReference>
<feature type="transmembrane region" description="Helical" evidence="7">
    <location>
        <begin position="227"/>
        <end position="249"/>
    </location>
</feature>
<dbReference type="GO" id="GO:0005886">
    <property type="term" value="C:plasma membrane"/>
    <property type="evidence" value="ECO:0007669"/>
    <property type="project" value="UniProtKB-SubCell"/>
</dbReference>
<dbReference type="AlphaFoldDB" id="A0A917JJ89"/>
<feature type="transmembrane region" description="Helical" evidence="7">
    <location>
        <begin position="328"/>
        <end position="352"/>
    </location>
</feature>
<feature type="transmembrane region" description="Helical" evidence="7">
    <location>
        <begin position="686"/>
        <end position="708"/>
    </location>
</feature>
<evidence type="ECO:0000256" key="2">
    <source>
        <dbReference type="ARBA" id="ARBA00010157"/>
    </source>
</evidence>
<dbReference type="Proteomes" id="UP000613743">
    <property type="component" value="Unassembled WGS sequence"/>
</dbReference>
<protein>
    <submittedName>
        <fullName evidence="9">RND transporter</fullName>
    </submittedName>
</protein>
<evidence type="ECO:0000256" key="5">
    <source>
        <dbReference type="ARBA" id="ARBA00022989"/>
    </source>
</evidence>
<gene>
    <name evidence="9" type="ORF">GCM10009332_04670</name>
</gene>
<dbReference type="PANTHER" id="PTHR33406">
    <property type="entry name" value="MEMBRANE PROTEIN MJ1562-RELATED"/>
    <property type="match status" value="1"/>
</dbReference>